<dbReference type="InterPro" id="IPR000571">
    <property type="entry name" value="Znf_CCCH"/>
</dbReference>
<evidence type="ECO:0000259" key="3">
    <source>
        <dbReference type="PROSITE" id="PS50103"/>
    </source>
</evidence>
<dbReference type="STRING" id="914237.A0A1E1K2D0"/>
<dbReference type="GO" id="GO:0008270">
    <property type="term" value="F:zinc ion binding"/>
    <property type="evidence" value="ECO:0007669"/>
    <property type="project" value="UniProtKB-KW"/>
</dbReference>
<feature type="compositionally biased region" description="Low complexity" evidence="2">
    <location>
        <begin position="126"/>
        <end position="139"/>
    </location>
</feature>
<gene>
    <name evidence="4" type="ORF">RCO7_00773</name>
</gene>
<proteinExistence type="predicted"/>
<feature type="zinc finger region" description="C3H1-type" evidence="1">
    <location>
        <begin position="264"/>
        <end position="293"/>
    </location>
</feature>
<dbReference type="AlphaFoldDB" id="A0A1E1K2D0"/>
<accession>A0A1E1K2D0</accession>
<dbReference type="InParanoid" id="A0A1E1K2D0"/>
<evidence type="ECO:0000313" key="4">
    <source>
        <dbReference type="EMBL" id="CZS92275.1"/>
    </source>
</evidence>
<feature type="compositionally biased region" description="Pro residues" evidence="2">
    <location>
        <begin position="116"/>
        <end position="125"/>
    </location>
</feature>
<feature type="compositionally biased region" description="Low complexity" evidence="2">
    <location>
        <begin position="42"/>
        <end position="78"/>
    </location>
</feature>
<evidence type="ECO:0000313" key="5">
    <source>
        <dbReference type="Proteomes" id="UP000178129"/>
    </source>
</evidence>
<comment type="caution">
    <text evidence="4">The sequence shown here is derived from an EMBL/GenBank/DDBJ whole genome shotgun (WGS) entry which is preliminary data.</text>
</comment>
<keyword evidence="1" id="KW-0863">Zinc-finger</keyword>
<sequence length="450" mass="48821">MSDQDLASAIVPADGSSSPAPTHILDQSNDLDTEMTYPLTLMDSHSISSGSPSPDTMSTFQDNRGRNGQNLNQGNNQGAPYNPVPGHQRNSENRRAQAAPLVNAQAPYNPNIPNMNGPPPGPPQQAPSSVAPSAPTSVPLSTVCPGSVHPTENQLNTAYGYAIRRGENSFTRLLPADQYPMTGVPALQGAEGLIILPPTVQPVPNGNMPERMVPLQVVMGLPPVNIPFQPARPLVQTLSNTNTVQARINAIVQSSSNAPTPARRREKVYCDKWIHEGTCAFTQLGCKYLHRMPMDRETQMTLGLNNGPPAWYRRTEEYLTRPMEEGQMVILGSPVSGNRLQGPWRRNDGPPAQPNFGVQNFEQGRRTTQGQQMGGPQYGSAQMGGPQMGGISHVRGYGENSGYGNQNRSFGPIAPPGPPRFASNNNVYGPFKTEKNNDEDEMLFKARQHF</sequence>
<dbReference type="Proteomes" id="UP000178129">
    <property type="component" value="Unassembled WGS sequence"/>
</dbReference>
<evidence type="ECO:0000256" key="1">
    <source>
        <dbReference type="PROSITE-ProRule" id="PRU00723"/>
    </source>
</evidence>
<keyword evidence="1" id="KW-0479">Metal-binding</keyword>
<feature type="domain" description="C3H1-type" evidence="3">
    <location>
        <begin position="264"/>
        <end position="293"/>
    </location>
</feature>
<feature type="region of interest" description="Disordered" evidence="2">
    <location>
        <begin position="1"/>
        <end position="149"/>
    </location>
</feature>
<keyword evidence="1" id="KW-0862">Zinc</keyword>
<keyword evidence="5" id="KW-1185">Reference proteome</keyword>
<reference evidence="5" key="1">
    <citation type="submission" date="2016-03" db="EMBL/GenBank/DDBJ databases">
        <authorList>
            <person name="Ploux O."/>
        </authorList>
    </citation>
    <scope>NUCLEOTIDE SEQUENCE [LARGE SCALE GENOMIC DNA]</scope>
    <source>
        <strain evidence="5">UK7</strain>
    </source>
</reference>
<dbReference type="PROSITE" id="PS50103">
    <property type="entry name" value="ZF_C3H1"/>
    <property type="match status" value="1"/>
</dbReference>
<name>A0A1E1K2D0_9HELO</name>
<organism evidence="4 5">
    <name type="scientific">Rhynchosporium graminicola</name>
    <dbReference type="NCBI Taxonomy" id="2792576"/>
    <lineage>
        <taxon>Eukaryota</taxon>
        <taxon>Fungi</taxon>
        <taxon>Dikarya</taxon>
        <taxon>Ascomycota</taxon>
        <taxon>Pezizomycotina</taxon>
        <taxon>Leotiomycetes</taxon>
        <taxon>Helotiales</taxon>
        <taxon>Ploettnerulaceae</taxon>
        <taxon>Rhynchosporium</taxon>
    </lineage>
</organism>
<feature type="compositionally biased region" description="Polar residues" evidence="2">
    <location>
        <begin position="15"/>
        <end position="30"/>
    </location>
</feature>
<dbReference type="EMBL" id="FJUW01000005">
    <property type="protein sequence ID" value="CZS92275.1"/>
    <property type="molecule type" value="Genomic_DNA"/>
</dbReference>
<protein>
    <recommendedName>
        <fullName evidence="3">C3H1-type domain-containing protein</fullName>
    </recommendedName>
</protein>
<evidence type="ECO:0000256" key="2">
    <source>
        <dbReference type="SAM" id="MobiDB-lite"/>
    </source>
</evidence>